<dbReference type="GO" id="GO:0005737">
    <property type="term" value="C:cytoplasm"/>
    <property type="evidence" value="ECO:0007669"/>
    <property type="project" value="UniProtKB-SubCell"/>
</dbReference>
<dbReference type="SUPFAM" id="SSF48726">
    <property type="entry name" value="Immunoglobulin"/>
    <property type="match status" value="3"/>
</dbReference>
<dbReference type="AlphaFoldDB" id="A0A8C5TXW8"/>
<feature type="domain" description="Ig-like" evidence="5">
    <location>
        <begin position="33"/>
        <end position="117"/>
    </location>
</feature>
<evidence type="ECO:0000256" key="1">
    <source>
        <dbReference type="ARBA" id="ARBA00004496"/>
    </source>
</evidence>
<name>A0A8C5TXW8_9PASS</name>
<dbReference type="Pfam" id="PF07679">
    <property type="entry name" value="I-set"/>
    <property type="match status" value="2"/>
</dbReference>
<proteinExistence type="predicted"/>
<dbReference type="SMART" id="SM00408">
    <property type="entry name" value="IGc2"/>
    <property type="match status" value="3"/>
</dbReference>
<dbReference type="InterPro" id="IPR013783">
    <property type="entry name" value="Ig-like_fold"/>
</dbReference>
<keyword evidence="2" id="KW-0963">Cytoplasm</keyword>
<dbReference type="Ensembl" id="ENSMCST00000013894.1">
    <property type="protein sequence ID" value="ENSMCSP00000013537.1"/>
    <property type="gene ID" value="ENSMCSG00000009590.1"/>
</dbReference>
<keyword evidence="4" id="KW-1015">Disulfide bond</keyword>
<dbReference type="InterPro" id="IPR052385">
    <property type="entry name" value="Obscurin/Obscurin-like_Reg"/>
</dbReference>
<evidence type="ECO:0000256" key="2">
    <source>
        <dbReference type="ARBA" id="ARBA00022490"/>
    </source>
</evidence>
<protein>
    <recommendedName>
        <fullName evidence="5">Ig-like domain-containing protein</fullName>
    </recommendedName>
</protein>
<dbReference type="InterPro" id="IPR003599">
    <property type="entry name" value="Ig_sub"/>
</dbReference>
<dbReference type="InterPro" id="IPR003598">
    <property type="entry name" value="Ig_sub2"/>
</dbReference>
<evidence type="ECO:0000259" key="5">
    <source>
        <dbReference type="PROSITE" id="PS50835"/>
    </source>
</evidence>
<dbReference type="PANTHER" id="PTHR35971">
    <property type="entry name" value="SI:DKEY-31G6.6"/>
    <property type="match status" value="1"/>
</dbReference>
<dbReference type="InterPro" id="IPR007110">
    <property type="entry name" value="Ig-like_dom"/>
</dbReference>
<evidence type="ECO:0000313" key="6">
    <source>
        <dbReference type="Ensembl" id="ENSMCSP00000013537.1"/>
    </source>
</evidence>
<organism evidence="6 7">
    <name type="scientific">Malurus cyaneus samueli</name>
    <dbReference type="NCBI Taxonomy" id="2593467"/>
    <lineage>
        <taxon>Eukaryota</taxon>
        <taxon>Metazoa</taxon>
        <taxon>Chordata</taxon>
        <taxon>Craniata</taxon>
        <taxon>Vertebrata</taxon>
        <taxon>Euteleostomi</taxon>
        <taxon>Archelosauria</taxon>
        <taxon>Archosauria</taxon>
        <taxon>Dinosauria</taxon>
        <taxon>Saurischia</taxon>
        <taxon>Theropoda</taxon>
        <taxon>Coelurosauria</taxon>
        <taxon>Aves</taxon>
        <taxon>Neognathae</taxon>
        <taxon>Neoaves</taxon>
        <taxon>Telluraves</taxon>
        <taxon>Australaves</taxon>
        <taxon>Passeriformes</taxon>
        <taxon>Meliphagoidea</taxon>
        <taxon>Maluridae</taxon>
        <taxon>Malurus</taxon>
    </lineage>
</organism>
<reference evidence="6" key="2">
    <citation type="submission" date="2025-09" db="UniProtKB">
        <authorList>
            <consortium name="Ensembl"/>
        </authorList>
    </citation>
    <scope>IDENTIFICATION</scope>
</reference>
<dbReference type="FunFam" id="2.60.40.10:FF:000228">
    <property type="entry name" value="obscurin isoform X4"/>
    <property type="match status" value="1"/>
</dbReference>
<dbReference type="Pfam" id="PF13927">
    <property type="entry name" value="Ig_3"/>
    <property type="match status" value="1"/>
</dbReference>
<dbReference type="CDD" id="cd00096">
    <property type="entry name" value="Ig"/>
    <property type="match status" value="2"/>
</dbReference>
<dbReference type="InterPro" id="IPR013098">
    <property type="entry name" value="Ig_I-set"/>
</dbReference>
<sequence length="306" mass="34489">MNGSTHTLKIKHRPIFYFCLTHFSPLCTFPGLPALFKQWLKNEEVEEGRTAMLRCELTQPHARVEWRKGDTVLQPGDKYEFRQEGTRVELLIYEAEAQDAGDYTCDSGDQQTTASLQVKEIKQQECPVFTETFKDFSGEPGSTLHLECVAHSKTDMNVRWLKDGKDDGTCSLIITGLDRKDAGKYTCEASNKFGKDAFPVVKEIKLPLWYYPIFYNISLVYTVCFIMKVLTSPIFCFPDGIPIQSSSRILISSTLKHFQLLTILSVTAEDFGIYTCVATNSLGWSAAGLETCGNQHPCPLHCPVQE</sequence>
<reference evidence="6" key="1">
    <citation type="submission" date="2025-08" db="UniProtKB">
        <authorList>
            <consortium name="Ensembl"/>
        </authorList>
    </citation>
    <scope>IDENTIFICATION</scope>
</reference>
<accession>A0A8C5TXW8</accession>
<dbReference type="InterPro" id="IPR036179">
    <property type="entry name" value="Ig-like_dom_sf"/>
</dbReference>
<dbReference type="PROSITE" id="PS50835">
    <property type="entry name" value="IG_LIKE"/>
    <property type="match status" value="2"/>
</dbReference>
<dbReference type="PANTHER" id="PTHR35971:SF5">
    <property type="entry name" value="OBSCURIN LIKE CYTOSKELETAL ADAPTOR 1"/>
    <property type="match status" value="1"/>
</dbReference>
<dbReference type="SMART" id="SM00409">
    <property type="entry name" value="IG"/>
    <property type="match status" value="3"/>
</dbReference>
<dbReference type="Gene3D" id="2.60.40.10">
    <property type="entry name" value="Immunoglobulins"/>
    <property type="match status" value="3"/>
</dbReference>
<feature type="domain" description="Ig-like" evidence="5">
    <location>
        <begin position="127"/>
        <end position="205"/>
    </location>
</feature>
<comment type="subcellular location">
    <subcellularLocation>
        <location evidence="1">Cytoplasm</location>
    </subcellularLocation>
</comment>
<keyword evidence="3" id="KW-0597">Phosphoprotein</keyword>
<dbReference type="OrthoDB" id="10072266at2759"/>
<keyword evidence="7" id="KW-1185">Reference proteome</keyword>
<evidence type="ECO:0000313" key="7">
    <source>
        <dbReference type="Proteomes" id="UP000694560"/>
    </source>
</evidence>
<dbReference type="Proteomes" id="UP000694560">
    <property type="component" value="Unplaced"/>
</dbReference>
<evidence type="ECO:0000256" key="4">
    <source>
        <dbReference type="ARBA" id="ARBA00023157"/>
    </source>
</evidence>
<evidence type="ECO:0000256" key="3">
    <source>
        <dbReference type="ARBA" id="ARBA00022553"/>
    </source>
</evidence>